<feature type="region of interest" description="Disordered" evidence="3">
    <location>
        <begin position="140"/>
        <end position="170"/>
    </location>
</feature>
<dbReference type="Proteomes" id="UP000245383">
    <property type="component" value="Unassembled WGS sequence"/>
</dbReference>
<dbReference type="GO" id="GO:0017054">
    <property type="term" value="C:negative cofactor 2 complex"/>
    <property type="evidence" value="ECO:0007669"/>
    <property type="project" value="InterPro"/>
</dbReference>
<dbReference type="InterPro" id="IPR042225">
    <property type="entry name" value="Ncb2"/>
</dbReference>
<dbReference type="EMBL" id="MBFR01000103">
    <property type="protein sequence ID" value="PVU94052.1"/>
    <property type="molecule type" value="Genomic_DNA"/>
</dbReference>
<accession>A0A2T9YNZ7</accession>
<keyword evidence="6" id="KW-1185">Reference proteome</keyword>
<dbReference type="STRING" id="133385.A0A2T9YNZ7"/>
<evidence type="ECO:0000256" key="1">
    <source>
        <dbReference type="ARBA" id="ARBA00004123"/>
    </source>
</evidence>
<dbReference type="CDD" id="cd22905">
    <property type="entry name" value="HFD_Dr1"/>
    <property type="match status" value="1"/>
</dbReference>
<dbReference type="FunFam" id="1.10.20.10:FF:000019">
    <property type="entry name" value="Negative cofactor 2 beta"/>
    <property type="match status" value="1"/>
</dbReference>
<dbReference type="GO" id="GO:0000122">
    <property type="term" value="P:negative regulation of transcription by RNA polymerase II"/>
    <property type="evidence" value="ECO:0007669"/>
    <property type="project" value="InterPro"/>
</dbReference>
<proteinExistence type="predicted"/>
<dbReference type="GO" id="GO:0051123">
    <property type="term" value="P:RNA polymerase II preinitiation complex assembly"/>
    <property type="evidence" value="ECO:0007669"/>
    <property type="project" value="TreeGrafter"/>
</dbReference>
<feature type="domain" description="Transcription factor CBF/NF-Y/archaeal histone" evidence="4">
    <location>
        <begin position="15"/>
        <end position="79"/>
    </location>
</feature>
<dbReference type="Pfam" id="PF00808">
    <property type="entry name" value="CBFD_NFYB_HMF"/>
    <property type="match status" value="1"/>
</dbReference>
<dbReference type="InterPro" id="IPR003958">
    <property type="entry name" value="CBFA_NFYB_domain"/>
</dbReference>
<organism evidence="5 6">
    <name type="scientific">Smittium simulii</name>
    <dbReference type="NCBI Taxonomy" id="133385"/>
    <lineage>
        <taxon>Eukaryota</taxon>
        <taxon>Fungi</taxon>
        <taxon>Fungi incertae sedis</taxon>
        <taxon>Zoopagomycota</taxon>
        <taxon>Kickxellomycotina</taxon>
        <taxon>Harpellomycetes</taxon>
        <taxon>Harpellales</taxon>
        <taxon>Legeriomycetaceae</taxon>
        <taxon>Smittium</taxon>
    </lineage>
</organism>
<dbReference type="PANTHER" id="PTHR46138:SF1">
    <property type="entry name" value="PROTEIN DR1"/>
    <property type="match status" value="1"/>
</dbReference>
<dbReference type="GO" id="GO:0046982">
    <property type="term" value="F:protein heterodimerization activity"/>
    <property type="evidence" value="ECO:0007669"/>
    <property type="project" value="InterPro"/>
</dbReference>
<dbReference type="SUPFAM" id="SSF47113">
    <property type="entry name" value="Histone-fold"/>
    <property type="match status" value="1"/>
</dbReference>
<dbReference type="AlphaFoldDB" id="A0A2T9YNZ7"/>
<dbReference type="OrthoDB" id="601405at2759"/>
<dbReference type="GO" id="GO:0017025">
    <property type="term" value="F:TBP-class protein binding"/>
    <property type="evidence" value="ECO:0007669"/>
    <property type="project" value="TreeGrafter"/>
</dbReference>
<dbReference type="InterPro" id="IPR009072">
    <property type="entry name" value="Histone-fold"/>
</dbReference>
<protein>
    <recommendedName>
        <fullName evidence="4">Transcription factor CBF/NF-Y/archaeal histone domain-containing protein</fullName>
    </recommendedName>
</protein>
<sequence>MSDYEGSGGADDELSLPRATVYKLIGEMLPDDISCAKETRDLLIDCCNEFIHLVASEANEVCEKDSKKTIAAEHVLTALKDLGFESYINEVKEAYSDHKIQQSKDRGRRGTKLENSGMTQEELLASQEALFAKARMNLENRTKNAVTNPTETASTVPSLDSASNNDTKLT</sequence>
<feature type="compositionally biased region" description="Polar residues" evidence="3">
    <location>
        <begin position="143"/>
        <end position="170"/>
    </location>
</feature>
<dbReference type="GO" id="GO:0016251">
    <property type="term" value="F:RNA polymerase II general transcription initiation factor activity"/>
    <property type="evidence" value="ECO:0007669"/>
    <property type="project" value="TreeGrafter"/>
</dbReference>
<dbReference type="Gene3D" id="1.10.20.10">
    <property type="entry name" value="Histone, subunit A"/>
    <property type="match status" value="1"/>
</dbReference>
<keyword evidence="2" id="KW-0539">Nucleus</keyword>
<name>A0A2T9YNZ7_9FUNG</name>
<feature type="region of interest" description="Disordered" evidence="3">
    <location>
        <begin position="98"/>
        <end position="119"/>
    </location>
</feature>
<evidence type="ECO:0000313" key="6">
    <source>
        <dbReference type="Proteomes" id="UP000245383"/>
    </source>
</evidence>
<evidence type="ECO:0000313" key="5">
    <source>
        <dbReference type="EMBL" id="PVU94052.1"/>
    </source>
</evidence>
<reference evidence="5 6" key="1">
    <citation type="journal article" date="2018" name="MBio">
        <title>Comparative Genomics Reveals the Core Gene Toolbox for the Fungus-Insect Symbiosis.</title>
        <authorList>
            <person name="Wang Y."/>
            <person name="Stata M."/>
            <person name="Wang W."/>
            <person name="Stajich J.E."/>
            <person name="White M.M."/>
            <person name="Moncalvo J.M."/>
        </authorList>
    </citation>
    <scope>NUCLEOTIDE SEQUENCE [LARGE SCALE GENOMIC DNA]</scope>
    <source>
        <strain evidence="5 6">SWE-8-4</strain>
    </source>
</reference>
<comment type="caution">
    <text evidence="5">The sequence shown here is derived from an EMBL/GenBank/DDBJ whole genome shotgun (WGS) entry which is preliminary data.</text>
</comment>
<comment type="subcellular location">
    <subcellularLocation>
        <location evidence="1">Nucleus</location>
    </subcellularLocation>
</comment>
<evidence type="ECO:0000259" key="4">
    <source>
        <dbReference type="Pfam" id="PF00808"/>
    </source>
</evidence>
<dbReference type="PANTHER" id="PTHR46138">
    <property type="entry name" value="PROTEIN DR1"/>
    <property type="match status" value="1"/>
</dbReference>
<evidence type="ECO:0000256" key="2">
    <source>
        <dbReference type="ARBA" id="ARBA00023242"/>
    </source>
</evidence>
<gene>
    <name evidence="5" type="ORF">BB561_002845</name>
</gene>
<evidence type="ECO:0000256" key="3">
    <source>
        <dbReference type="SAM" id="MobiDB-lite"/>
    </source>
</evidence>